<dbReference type="Proteomes" id="UP000596902">
    <property type="component" value="Unassembled WGS sequence"/>
</dbReference>
<dbReference type="GeneID" id="62205958"/>
<feature type="transmembrane region" description="Helical" evidence="7">
    <location>
        <begin position="44"/>
        <end position="61"/>
    </location>
</feature>
<keyword evidence="4 7" id="KW-1133">Transmembrane helix</keyword>
<evidence type="ECO:0000256" key="1">
    <source>
        <dbReference type="ARBA" id="ARBA00004141"/>
    </source>
</evidence>
<dbReference type="GO" id="GO:0000139">
    <property type="term" value="C:Golgi membrane"/>
    <property type="evidence" value="ECO:0007669"/>
    <property type="project" value="TreeGrafter"/>
</dbReference>
<accession>A0A8H7B714</accession>
<comment type="similarity">
    <text evidence="2">Belongs to the SVP26 family.</text>
</comment>
<dbReference type="AlphaFoldDB" id="A0A8H7B714"/>
<feature type="transmembrane region" description="Helical" evidence="7">
    <location>
        <begin position="140"/>
        <end position="159"/>
    </location>
</feature>
<evidence type="ECO:0000256" key="7">
    <source>
        <dbReference type="SAM" id="Phobius"/>
    </source>
</evidence>
<keyword evidence="9" id="KW-1185">Reference proteome</keyword>
<dbReference type="EMBL" id="JAAABM010000011">
    <property type="protein sequence ID" value="KAF7673967.1"/>
    <property type="molecule type" value="Genomic_DNA"/>
</dbReference>
<feature type="compositionally biased region" description="Polar residues" evidence="6">
    <location>
        <begin position="331"/>
        <end position="349"/>
    </location>
</feature>
<evidence type="ECO:0000256" key="4">
    <source>
        <dbReference type="ARBA" id="ARBA00022989"/>
    </source>
</evidence>
<dbReference type="InterPro" id="IPR007277">
    <property type="entry name" value="Svp26/Tex261"/>
</dbReference>
<comment type="subcellular location">
    <subcellularLocation>
        <location evidence="1">Membrane</location>
        <topology evidence="1">Multi-pass membrane protein</topology>
    </subcellularLocation>
</comment>
<feature type="region of interest" description="Disordered" evidence="6">
    <location>
        <begin position="631"/>
        <end position="705"/>
    </location>
</feature>
<sequence length="705" mass="77151">MWILPLLGYVGVILGFAFLTLAIASGLYYLSELVEEHTVFAKKLLYRLIYGVVGIQILLLVVDRFPVGLSALSVVSHVIYAQNLRRFPIVKLTDPLFLVSCALVIANHYLWFRHFSAPPANTYSSYSYSRDVNIPTFTEIASYFGLCVWLVPFALFVSLSAGENVLPSMGSEYATGDGSSYIMPGKAPESFGSGTGIGVGGVSSGMEGKRRARSGTNAGMAKAVVTGVREWVGETGEVMGLWKALCGSVEFLHAFAFASLKSPQFASYSEKEKDDIAHETCKQTSRSQVSPPRFLPLLPFAPCQSFGLFEAIVPQSAFLMDSLLSLPTPMATPTSQVKPPQLQRDTASLRQPPVDPRNASNLLRKVFKKGWDPLPTAQNLHTEHAELLLDTPIGRDFTLITVAGVEFQVHSIMLIGGSKALQEGLFPGGAMSPNRPSCVHLPAHFHPILVDRIVNFIYTSDYRFIPGSEGGQLKQTTFKFYHATLIPNEIPPSPATVALVGIAEYAYHLHIYALAEELDYNTLRSAAHAKLVELLVFRSSNPEVLKEAIKAIFAPTGSAERICEDEDGALRQVVVAAVLAQEAKHWTEVQLTGFLDSIQDPAYEDFRKTYTTVKEDTGDLIKQAAIAKHLAAERKKGRERRKAANSKRGDDGRNRIFGSDGSPMGALGARPIPSKAKFKQRYEAKRGVARSAKADKDGDMDMEVD</sequence>
<feature type="transmembrane region" description="Helical" evidence="7">
    <location>
        <begin position="6"/>
        <end position="30"/>
    </location>
</feature>
<keyword evidence="5 7" id="KW-0472">Membrane</keyword>
<dbReference type="GO" id="GO:0005789">
    <property type="term" value="C:endoplasmic reticulum membrane"/>
    <property type="evidence" value="ECO:0007669"/>
    <property type="project" value="TreeGrafter"/>
</dbReference>
<dbReference type="PANTHER" id="PTHR13144">
    <property type="entry name" value="TEX261 PROTEIN"/>
    <property type="match status" value="1"/>
</dbReference>
<gene>
    <name evidence="8" type="ORF">GT037_007733</name>
</gene>
<dbReference type="InterPro" id="IPR011333">
    <property type="entry name" value="SKP1/BTB/POZ_sf"/>
</dbReference>
<feature type="compositionally biased region" description="Basic and acidic residues" evidence="6">
    <location>
        <begin position="680"/>
        <end position="699"/>
    </location>
</feature>
<dbReference type="GO" id="GO:0030134">
    <property type="term" value="C:COPII-coated ER to Golgi transport vesicle"/>
    <property type="evidence" value="ECO:0007669"/>
    <property type="project" value="TreeGrafter"/>
</dbReference>
<reference evidence="8" key="1">
    <citation type="submission" date="2020-01" db="EMBL/GenBank/DDBJ databases">
        <authorList>
            <person name="Feng Z.H.Z."/>
        </authorList>
    </citation>
    <scope>NUCLEOTIDE SEQUENCE</scope>
    <source>
        <strain evidence="8">CBS107.38</strain>
    </source>
</reference>
<proteinExistence type="inferred from homology"/>
<comment type="caution">
    <text evidence="8">The sequence shown here is derived from an EMBL/GenBank/DDBJ whole genome shotgun (WGS) entry which is preliminary data.</text>
</comment>
<dbReference type="Pfam" id="PF04148">
    <property type="entry name" value="Erv26"/>
    <property type="match status" value="1"/>
</dbReference>
<evidence type="ECO:0000256" key="3">
    <source>
        <dbReference type="ARBA" id="ARBA00022692"/>
    </source>
</evidence>
<dbReference type="RefSeq" id="XP_038784281.1">
    <property type="nucleotide sequence ID" value="XM_038932780.1"/>
</dbReference>
<evidence type="ECO:0000256" key="6">
    <source>
        <dbReference type="SAM" id="MobiDB-lite"/>
    </source>
</evidence>
<feature type="region of interest" description="Disordered" evidence="6">
    <location>
        <begin position="330"/>
        <end position="355"/>
    </location>
</feature>
<evidence type="ECO:0000256" key="5">
    <source>
        <dbReference type="ARBA" id="ARBA00023136"/>
    </source>
</evidence>
<protein>
    <submittedName>
        <fullName evidence="8">Duf-domain-containing protein</fullName>
    </submittedName>
</protein>
<dbReference type="PANTHER" id="PTHR13144:SF0">
    <property type="entry name" value="PROTEIN TEX261"/>
    <property type="match status" value="1"/>
</dbReference>
<evidence type="ECO:0000313" key="9">
    <source>
        <dbReference type="Proteomes" id="UP000596902"/>
    </source>
</evidence>
<dbReference type="CDD" id="cd18186">
    <property type="entry name" value="BTB_POZ_ZBTB_KLHL-like"/>
    <property type="match status" value="1"/>
</dbReference>
<dbReference type="GO" id="GO:0097020">
    <property type="term" value="F:COPII receptor activity"/>
    <property type="evidence" value="ECO:0007669"/>
    <property type="project" value="InterPro"/>
</dbReference>
<evidence type="ECO:0000256" key="2">
    <source>
        <dbReference type="ARBA" id="ARBA00008096"/>
    </source>
</evidence>
<name>A0A8H7B714_9PLEO</name>
<keyword evidence="3 7" id="KW-0812">Transmembrane</keyword>
<dbReference type="GO" id="GO:0006888">
    <property type="term" value="P:endoplasmic reticulum to Golgi vesicle-mediated transport"/>
    <property type="evidence" value="ECO:0007669"/>
    <property type="project" value="InterPro"/>
</dbReference>
<organism evidence="8 9">
    <name type="scientific">Alternaria burnsii</name>
    <dbReference type="NCBI Taxonomy" id="1187904"/>
    <lineage>
        <taxon>Eukaryota</taxon>
        <taxon>Fungi</taxon>
        <taxon>Dikarya</taxon>
        <taxon>Ascomycota</taxon>
        <taxon>Pezizomycotina</taxon>
        <taxon>Dothideomycetes</taxon>
        <taxon>Pleosporomycetidae</taxon>
        <taxon>Pleosporales</taxon>
        <taxon>Pleosporineae</taxon>
        <taxon>Pleosporaceae</taxon>
        <taxon>Alternaria</taxon>
        <taxon>Alternaria sect. Alternaria</taxon>
    </lineage>
</organism>
<evidence type="ECO:0000313" key="8">
    <source>
        <dbReference type="EMBL" id="KAF7673967.1"/>
    </source>
</evidence>
<reference evidence="8" key="2">
    <citation type="submission" date="2020-08" db="EMBL/GenBank/DDBJ databases">
        <title>Draft Genome Sequence of Cumin Blight Pathogen Alternaria burnsii.</title>
        <authorList>
            <person name="Feng Z."/>
        </authorList>
    </citation>
    <scope>NUCLEOTIDE SEQUENCE</scope>
    <source>
        <strain evidence="8">CBS107.38</strain>
    </source>
</reference>
<dbReference type="Gene3D" id="3.30.710.10">
    <property type="entry name" value="Potassium Channel Kv1.1, Chain A"/>
    <property type="match status" value="1"/>
</dbReference>